<comment type="caution">
    <text evidence="3">The sequence shown here is derived from an EMBL/GenBank/DDBJ whole genome shotgun (WGS) entry which is preliminary data.</text>
</comment>
<dbReference type="AlphaFoldDB" id="A0A0F8Z9H5"/>
<evidence type="ECO:0000313" key="3">
    <source>
        <dbReference type="EMBL" id="KKK82635.1"/>
    </source>
</evidence>
<dbReference type="GO" id="GO:0005996">
    <property type="term" value="P:monosaccharide metabolic process"/>
    <property type="evidence" value="ECO:0007669"/>
    <property type="project" value="InterPro"/>
</dbReference>
<dbReference type="SUPFAM" id="SSF53743">
    <property type="entry name" value="FucI/AraA N-terminal and middle domains"/>
    <property type="match status" value="1"/>
</dbReference>
<accession>A0A0F8Z9H5</accession>
<reference evidence="3" key="1">
    <citation type="journal article" date="2015" name="Nature">
        <title>Complex archaea that bridge the gap between prokaryotes and eukaryotes.</title>
        <authorList>
            <person name="Spang A."/>
            <person name="Saw J.H."/>
            <person name="Jorgensen S.L."/>
            <person name="Zaremba-Niedzwiedzka K."/>
            <person name="Martijn J."/>
            <person name="Lind A.E."/>
            <person name="van Eijk R."/>
            <person name="Schleper C."/>
            <person name="Guy L."/>
            <person name="Ettema T.J."/>
        </authorList>
    </citation>
    <scope>NUCLEOTIDE SEQUENCE</scope>
</reference>
<dbReference type="EMBL" id="LAZR01052582">
    <property type="protein sequence ID" value="KKK82635.1"/>
    <property type="molecule type" value="Genomic_DNA"/>
</dbReference>
<evidence type="ECO:0000256" key="2">
    <source>
        <dbReference type="ARBA" id="ARBA00023277"/>
    </source>
</evidence>
<name>A0A0F8Z9H5_9ZZZZ</name>
<gene>
    <name evidence="3" type="ORF">LCGC14_2801430</name>
</gene>
<dbReference type="GO" id="GO:0016861">
    <property type="term" value="F:intramolecular oxidoreductase activity, interconverting aldoses and ketoses"/>
    <property type="evidence" value="ECO:0007669"/>
    <property type="project" value="InterPro"/>
</dbReference>
<organism evidence="3">
    <name type="scientific">marine sediment metagenome</name>
    <dbReference type="NCBI Taxonomy" id="412755"/>
    <lineage>
        <taxon>unclassified sequences</taxon>
        <taxon>metagenomes</taxon>
        <taxon>ecological metagenomes</taxon>
    </lineage>
</organism>
<keyword evidence="2" id="KW-0119">Carbohydrate metabolism</keyword>
<proteinExistence type="predicted"/>
<sequence length="99" mass="11541">MGELVLKGTLERLDYEFNFIAGFPEEEEKIKKAFDYIYAARVKKLLKRVGFGQLGYTGIGMYPGTFDHTFMRRYIGPEIVQIPECEFDDCMNNIKEKEV</sequence>
<keyword evidence="1" id="KW-0413">Isomerase</keyword>
<evidence type="ECO:0000256" key="1">
    <source>
        <dbReference type="ARBA" id="ARBA00023235"/>
    </source>
</evidence>
<dbReference type="GO" id="GO:0005737">
    <property type="term" value="C:cytoplasm"/>
    <property type="evidence" value="ECO:0007669"/>
    <property type="project" value="InterPro"/>
</dbReference>
<protein>
    <submittedName>
        <fullName evidence="3">Uncharacterized protein</fullName>
    </submittedName>
</protein>
<dbReference type="InterPro" id="IPR009015">
    <property type="entry name" value="Fucose_isomerase_N/cen_sf"/>
</dbReference>